<dbReference type="Proteomes" id="UP000023067">
    <property type="component" value="Unassembled WGS sequence"/>
</dbReference>
<dbReference type="EMBL" id="JDYK01000001">
    <property type="protein sequence ID" value="EWS83052.1"/>
    <property type="molecule type" value="Genomic_DNA"/>
</dbReference>
<evidence type="ECO:0000256" key="1">
    <source>
        <dbReference type="ARBA" id="ARBA00010613"/>
    </source>
</evidence>
<accession>Z9JZ61</accession>
<dbReference type="Pfam" id="PF00795">
    <property type="entry name" value="CN_hydrolase"/>
    <property type="match status" value="1"/>
</dbReference>
<dbReference type="AlphaFoldDB" id="Z9JZ61"/>
<protein>
    <submittedName>
        <fullName evidence="3">Hydrolase</fullName>
    </submittedName>
</protein>
<dbReference type="GO" id="GO:0016787">
    <property type="term" value="F:hydrolase activity"/>
    <property type="evidence" value="ECO:0007669"/>
    <property type="project" value="UniProtKB-KW"/>
</dbReference>
<dbReference type="eggNOG" id="COG0388">
    <property type="taxonomic scope" value="Bacteria"/>
</dbReference>
<gene>
    <name evidence="3" type="ORF">BF93_00355</name>
</gene>
<comment type="caution">
    <text evidence="3">The sequence shown here is derived from an EMBL/GenBank/DDBJ whole genome shotgun (WGS) entry which is preliminary data.</text>
</comment>
<dbReference type="HOGENOM" id="CLU_030130_1_2_11"/>
<dbReference type="SUPFAM" id="SSF56317">
    <property type="entry name" value="Carbon-nitrogen hydrolase"/>
    <property type="match status" value="1"/>
</dbReference>
<dbReference type="CDD" id="cd07581">
    <property type="entry name" value="nitrilase_3"/>
    <property type="match status" value="1"/>
</dbReference>
<feature type="domain" description="CN hydrolase" evidence="2">
    <location>
        <begin position="7"/>
        <end position="244"/>
    </location>
</feature>
<name>Z9JZ61_9MICO</name>
<dbReference type="PROSITE" id="PS50263">
    <property type="entry name" value="CN_HYDROLASE"/>
    <property type="match status" value="1"/>
</dbReference>
<proteinExistence type="inferred from homology"/>
<keyword evidence="4" id="KW-1185">Reference proteome</keyword>
<dbReference type="PATRIC" id="fig|396014.3.peg.68"/>
<dbReference type="InterPro" id="IPR036526">
    <property type="entry name" value="C-N_Hydrolase_sf"/>
</dbReference>
<reference evidence="3 4" key="1">
    <citation type="submission" date="2014-02" db="EMBL/GenBank/DDBJ databases">
        <title>Genome sequence of Brachybacterium phenoliresistens strain W13A50.</title>
        <authorList>
            <person name="Wang X."/>
        </authorList>
    </citation>
    <scope>NUCLEOTIDE SEQUENCE [LARGE SCALE GENOMIC DNA]</scope>
    <source>
        <strain evidence="3 4">W13A50</strain>
    </source>
</reference>
<comment type="similarity">
    <text evidence="1">Belongs to the carbon-nitrogen hydrolase superfamily. NIT1/NIT2 family.</text>
</comment>
<organism evidence="3 4">
    <name type="scientific">Brachybacterium phenoliresistens</name>
    <dbReference type="NCBI Taxonomy" id="396014"/>
    <lineage>
        <taxon>Bacteria</taxon>
        <taxon>Bacillati</taxon>
        <taxon>Actinomycetota</taxon>
        <taxon>Actinomycetes</taxon>
        <taxon>Micrococcales</taxon>
        <taxon>Dermabacteraceae</taxon>
        <taxon>Brachybacterium</taxon>
    </lineage>
</organism>
<evidence type="ECO:0000259" key="2">
    <source>
        <dbReference type="PROSITE" id="PS50263"/>
    </source>
</evidence>
<dbReference type="InterPro" id="IPR003010">
    <property type="entry name" value="C-N_Hydrolase"/>
</dbReference>
<dbReference type="PANTHER" id="PTHR23088:SF27">
    <property type="entry name" value="DEAMINATED GLUTATHIONE AMIDASE"/>
    <property type="match status" value="1"/>
</dbReference>
<keyword evidence="3" id="KW-0378">Hydrolase</keyword>
<dbReference type="PANTHER" id="PTHR23088">
    <property type="entry name" value="NITRILASE-RELATED"/>
    <property type="match status" value="1"/>
</dbReference>
<dbReference type="InterPro" id="IPR001110">
    <property type="entry name" value="UPF0012_CS"/>
</dbReference>
<dbReference type="PROSITE" id="PS01227">
    <property type="entry name" value="UPF0012"/>
    <property type="match status" value="1"/>
</dbReference>
<sequence>METPTVLRTAAVQLAPADDLAENRRAAAEAIARAADAGAGLVVLPEYAQFFAPDLARRAPDAAEPQEGPFVTALVEAAQRHGTAAVAGLLERDGRQVRNTVVAVDGTGVLAAYRKVHLYDAFGMRESDWLAAGAPEQSPVFTAGGMTCGLQTCYDLRFPESSRRLVDAGAEVLVVPAQWVRGPQKEHHWRTLLTARAIENTVHVVAADHAPPIGAGCSMILDPMGVTLASLGEQHGTAIADLDPERTAAVRRINPGLENRRYRVLPR</sequence>
<dbReference type="RefSeq" id="WP_038369981.1">
    <property type="nucleotide sequence ID" value="NZ_BAAAOW010000001.1"/>
</dbReference>
<evidence type="ECO:0000313" key="3">
    <source>
        <dbReference type="EMBL" id="EWS83052.1"/>
    </source>
</evidence>
<dbReference type="OrthoDB" id="9811121at2"/>
<evidence type="ECO:0000313" key="4">
    <source>
        <dbReference type="Proteomes" id="UP000023067"/>
    </source>
</evidence>
<dbReference type="STRING" id="396014.BF93_00355"/>
<dbReference type="Gene3D" id="3.60.110.10">
    <property type="entry name" value="Carbon-nitrogen hydrolase"/>
    <property type="match status" value="1"/>
</dbReference>